<evidence type="ECO:0000313" key="8">
    <source>
        <dbReference type="EMBL" id="SMF54980.1"/>
    </source>
</evidence>
<feature type="domain" description="Mce/MlaD" evidence="7">
    <location>
        <begin position="30"/>
        <end position="120"/>
    </location>
</feature>
<keyword evidence="4" id="KW-0812">Transmembrane</keyword>
<evidence type="ECO:0000256" key="2">
    <source>
        <dbReference type="ARBA" id="ARBA00022475"/>
    </source>
</evidence>
<evidence type="ECO:0000256" key="5">
    <source>
        <dbReference type="ARBA" id="ARBA00022989"/>
    </source>
</evidence>
<keyword evidence="6" id="KW-0472">Membrane</keyword>
<evidence type="ECO:0000256" key="4">
    <source>
        <dbReference type="ARBA" id="ARBA00022692"/>
    </source>
</evidence>
<proteinExistence type="predicted"/>
<keyword evidence="9" id="KW-1185">Reference proteome</keyword>
<evidence type="ECO:0000256" key="3">
    <source>
        <dbReference type="ARBA" id="ARBA00022519"/>
    </source>
</evidence>
<name>A0A1X7FNR6_TRICW</name>
<feature type="domain" description="Mce/MlaD" evidence="7">
    <location>
        <begin position="145"/>
        <end position="235"/>
    </location>
</feature>
<dbReference type="Proteomes" id="UP000192911">
    <property type="component" value="Unassembled WGS sequence"/>
</dbReference>
<comment type="subcellular location">
    <subcellularLocation>
        <location evidence="1">Cell inner membrane</location>
    </subcellularLocation>
</comment>
<gene>
    <name evidence="8" type="ORF">SAMN06295900_11012</name>
</gene>
<dbReference type="Pfam" id="PF02470">
    <property type="entry name" value="MlaD"/>
    <property type="match status" value="3"/>
</dbReference>
<keyword evidence="5" id="KW-1133">Transmembrane helix</keyword>
<protein>
    <submittedName>
        <fullName evidence="8">Paraquat-inducible protein B</fullName>
    </submittedName>
</protein>
<dbReference type="PANTHER" id="PTHR30462:SF0">
    <property type="entry name" value="INTERMEMBRANE TRANSPORT PROTEIN YEBT"/>
    <property type="match status" value="1"/>
</dbReference>
<dbReference type="GeneID" id="95553329"/>
<dbReference type="InterPro" id="IPR051800">
    <property type="entry name" value="PqiA-PqiB_transport"/>
</dbReference>
<accession>A0A1X7FNR6</accession>
<dbReference type="EMBL" id="FXAH01000010">
    <property type="protein sequence ID" value="SMF54980.1"/>
    <property type="molecule type" value="Genomic_DNA"/>
</dbReference>
<organism evidence="8 9">
    <name type="scientific">Trinickia caryophylli</name>
    <name type="common">Paraburkholderia caryophylli</name>
    <dbReference type="NCBI Taxonomy" id="28094"/>
    <lineage>
        <taxon>Bacteria</taxon>
        <taxon>Pseudomonadati</taxon>
        <taxon>Pseudomonadota</taxon>
        <taxon>Betaproteobacteria</taxon>
        <taxon>Burkholderiales</taxon>
        <taxon>Burkholderiaceae</taxon>
        <taxon>Trinickia</taxon>
    </lineage>
</organism>
<evidence type="ECO:0000313" key="9">
    <source>
        <dbReference type="Proteomes" id="UP000192911"/>
    </source>
</evidence>
<feature type="domain" description="Mce/MlaD" evidence="7">
    <location>
        <begin position="275"/>
        <end position="377"/>
    </location>
</feature>
<dbReference type="RefSeq" id="WP_233211821.1">
    <property type="nucleotide sequence ID" value="NZ_BSQD01000007.1"/>
</dbReference>
<evidence type="ECO:0000259" key="7">
    <source>
        <dbReference type="Pfam" id="PF02470"/>
    </source>
</evidence>
<dbReference type="InterPro" id="IPR003399">
    <property type="entry name" value="Mce/MlaD"/>
</dbReference>
<sequence length="514" mass="55237">MKRPSFVWLVPLGAAAVCTVLGIVALAGRGPSVTVSFATAEGIEPGKTKIRYKDVDIGTVDAVRLAPGRARVLVDIDFARSARDFAVDGSRFWVVRPRVGASGITGLDTVLSGAYIGVDRGRSTERRTSFTGLETPPAVMNDENGRRFELYGESLGSVAIGSPIYYRRAAVGRVVGYRLAKNGAGVAIDVFVEAPYDGYVRAGTRWWHASGIGVRLDSSGMTLDTQSVAAVLTGGLAFGSPAGQAATGPVENGARFPLAEDVAAAMRAPDGPEASVVMRFDQSVRGLQVGAAVDFRGVELGHVTAIGIEYDPRRGQFTMPVTMALFPDRLGARYRQAIPRGDTAAGKALLRRLVARGLRGQLRTGNVLTNQRYIALDVFPDAPRAEVDMRRTPLELPTVPNTLEELQMQLASIARKLDRVPFDEIGSRLSETLSTANHLFAQLDTELAPQARDTLAAAREAFGSAQATLQQDSPLQSDMHRALVQLTRTLQTLDELADYLQRHPEALVRGKAED</sequence>
<dbReference type="STRING" id="28094.SAMN06295900_11012"/>
<evidence type="ECO:0000256" key="1">
    <source>
        <dbReference type="ARBA" id="ARBA00004533"/>
    </source>
</evidence>
<dbReference type="GO" id="GO:0005886">
    <property type="term" value="C:plasma membrane"/>
    <property type="evidence" value="ECO:0007669"/>
    <property type="project" value="UniProtKB-SubCell"/>
</dbReference>
<evidence type="ECO:0000256" key="6">
    <source>
        <dbReference type="ARBA" id="ARBA00023136"/>
    </source>
</evidence>
<dbReference type="PANTHER" id="PTHR30462">
    <property type="entry name" value="INTERMEMBRANE TRANSPORT PROTEIN PQIB-RELATED"/>
    <property type="match status" value="1"/>
</dbReference>
<keyword evidence="3" id="KW-0997">Cell inner membrane</keyword>
<keyword evidence="2" id="KW-1003">Cell membrane</keyword>
<reference evidence="9" key="1">
    <citation type="submission" date="2017-04" db="EMBL/GenBank/DDBJ databases">
        <authorList>
            <person name="Varghese N."/>
            <person name="Submissions S."/>
        </authorList>
    </citation>
    <scope>NUCLEOTIDE SEQUENCE [LARGE SCALE GENOMIC DNA]</scope>
    <source>
        <strain evidence="9">Ballard 720</strain>
    </source>
</reference>
<dbReference type="AlphaFoldDB" id="A0A1X7FNR6"/>